<dbReference type="InterPro" id="IPR029063">
    <property type="entry name" value="SAM-dependent_MTases_sf"/>
</dbReference>
<dbReference type="VEuPathDB" id="VectorBase:LDEU003800"/>
<dbReference type="PANTHER" id="PTHR23245">
    <property type="entry name" value="TRNA METHYLTRANSFERASE"/>
    <property type="match status" value="1"/>
</dbReference>
<dbReference type="Gene3D" id="3.40.50.150">
    <property type="entry name" value="Vaccinia Virus protein VP39"/>
    <property type="match status" value="1"/>
</dbReference>
<gene>
    <name evidence="9" type="ORF">B4U80_01228</name>
</gene>
<evidence type="ECO:0000259" key="8">
    <source>
        <dbReference type="PROSITE" id="PS51684"/>
    </source>
</evidence>
<dbReference type="SUPFAM" id="SSF53335">
    <property type="entry name" value="S-adenosyl-L-methionine-dependent methyltransferases"/>
    <property type="match status" value="1"/>
</dbReference>
<organism evidence="9 10">
    <name type="scientific">Leptotrombidium deliense</name>
    <dbReference type="NCBI Taxonomy" id="299467"/>
    <lineage>
        <taxon>Eukaryota</taxon>
        <taxon>Metazoa</taxon>
        <taxon>Ecdysozoa</taxon>
        <taxon>Arthropoda</taxon>
        <taxon>Chelicerata</taxon>
        <taxon>Arachnida</taxon>
        <taxon>Acari</taxon>
        <taxon>Acariformes</taxon>
        <taxon>Trombidiformes</taxon>
        <taxon>Prostigmata</taxon>
        <taxon>Anystina</taxon>
        <taxon>Parasitengona</taxon>
        <taxon>Trombiculoidea</taxon>
        <taxon>Trombiculidae</taxon>
        <taxon>Leptotrombidium</taxon>
    </lineage>
</organism>
<dbReference type="Pfam" id="PF02475">
    <property type="entry name" value="TRM5-TYW2_MTfase"/>
    <property type="match status" value="1"/>
</dbReference>
<feature type="domain" description="SAM-dependent methyltransferase TRM5/TYW2-type" evidence="8">
    <location>
        <begin position="1"/>
        <end position="252"/>
    </location>
</feature>
<dbReference type="InterPro" id="IPR030382">
    <property type="entry name" value="MeTrfase_TRM5/TYW2"/>
</dbReference>
<evidence type="ECO:0000256" key="1">
    <source>
        <dbReference type="ARBA" id="ARBA00004797"/>
    </source>
</evidence>
<proteinExistence type="predicted"/>
<keyword evidence="3" id="KW-0489">Methyltransferase</keyword>
<name>A0A443SL17_9ACAR</name>
<dbReference type="GO" id="GO:0031591">
    <property type="term" value="P:wybutosine biosynthetic process"/>
    <property type="evidence" value="ECO:0007669"/>
    <property type="project" value="TreeGrafter"/>
</dbReference>
<comment type="pathway">
    <text evidence="1">tRNA modification; wybutosine-tRNA(Phe) biosynthesis.</text>
</comment>
<evidence type="ECO:0000256" key="3">
    <source>
        <dbReference type="ARBA" id="ARBA00022603"/>
    </source>
</evidence>
<dbReference type="CDD" id="cd02440">
    <property type="entry name" value="AdoMet_MTases"/>
    <property type="match status" value="1"/>
</dbReference>
<keyword evidence="10" id="KW-1185">Reference proteome</keyword>
<dbReference type="PROSITE" id="PS51684">
    <property type="entry name" value="SAM_MT_TRM5_TYW2"/>
    <property type="match status" value="1"/>
</dbReference>
<comment type="catalytic activity">
    <reaction evidence="7">
        <text>4-demethylwyosine(37) in tRNA(Phe) + S-adenosyl-L-methionine = 4-demethyl-7-[(3S)-3-amino-3-carboxypropyl]wyosine(37) in tRNA(Phe) + S-methyl-5'-thioadenosine + H(+)</text>
        <dbReference type="Rhea" id="RHEA:36355"/>
        <dbReference type="Rhea" id="RHEA-COMP:10164"/>
        <dbReference type="Rhea" id="RHEA-COMP:10378"/>
        <dbReference type="ChEBI" id="CHEBI:15378"/>
        <dbReference type="ChEBI" id="CHEBI:17509"/>
        <dbReference type="ChEBI" id="CHEBI:59789"/>
        <dbReference type="ChEBI" id="CHEBI:64315"/>
        <dbReference type="ChEBI" id="CHEBI:73550"/>
        <dbReference type="EC" id="2.5.1.114"/>
    </reaction>
</comment>
<evidence type="ECO:0000256" key="6">
    <source>
        <dbReference type="ARBA" id="ARBA00022694"/>
    </source>
</evidence>
<evidence type="ECO:0000256" key="4">
    <source>
        <dbReference type="ARBA" id="ARBA00022679"/>
    </source>
</evidence>
<protein>
    <recommendedName>
        <fullName evidence="2">tRNA(Phe) (4-demethylwyosine(37)-C(7)) aminocarboxypropyltransferase</fullName>
        <ecNumber evidence="2">2.5.1.114</ecNumber>
    </recommendedName>
</protein>
<dbReference type="EMBL" id="NCKV01001494">
    <property type="protein sequence ID" value="RWS28238.1"/>
    <property type="molecule type" value="Genomic_DNA"/>
</dbReference>
<reference evidence="9 10" key="1">
    <citation type="journal article" date="2018" name="Gigascience">
        <title>Genomes of trombidid mites reveal novel predicted allergens and laterally-transferred genes associated with secondary metabolism.</title>
        <authorList>
            <person name="Dong X."/>
            <person name="Chaisiri K."/>
            <person name="Xia D."/>
            <person name="Armstrong S.D."/>
            <person name="Fang Y."/>
            <person name="Donnelly M.J."/>
            <person name="Kadowaki T."/>
            <person name="McGarry J.W."/>
            <person name="Darby A.C."/>
            <person name="Makepeace B.L."/>
        </authorList>
    </citation>
    <scope>NUCLEOTIDE SEQUENCE [LARGE SCALE GENOMIC DNA]</scope>
    <source>
        <strain evidence="9">UoL-UT</strain>
    </source>
</reference>
<keyword evidence="6" id="KW-0819">tRNA processing</keyword>
<dbReference type="OrthoDB" id="408788at2759"/>
<evidence type="ECO:0000313" key="10">
    <source>
        <dbReference type="Proteomes" id="UP000288716"/>
    </source>
</evidence>
<dbReference type="FunFam" id="3.40.50.150:FF:000131">
    <property type="entry name" value="tRNA wybutosine-synthesizing protein 2/3/4"/>
    <property type="match status" value="1"/>
</dbReference>
<dbReference type="PANTHER" id="PTHR23245:SF25">
    <property type="entry name" value="TRNA WYBUTOSINE-SYNTHESIZING PROTEIN 2 HOMOLOG"/>
    <property type="match status" value="1"/>
</dbReference>
<dbReference type="GO" id="GO:0030488">
    <property type="term" value="P:tRNA methylation"/>
    <property type="evidence" value="ECO:0007669"/>
    <property type="project" value="TreeGrafter"/>
</dbReference>
<dbReference type="GO" id="GO:0102522">
    <property type="term" value="F:tRNA 4-demethylwyosine alpha-amino-alpha-carboxypropyltransferase activity"/>
    <property type="evidence" value="ECO:0007669"/>
    <property type="project" value="UniProtKB-EC"/>
</dbReference>
<dbReference type="GO" id="GO:0005737">
    <property type="term" value="C:cytoplasm"/>
    <property type="evidence" value="ECO:0007669"/>
    <property type="project" value="TreeGrafter"/>
</dbReference>
<evidence type="ECO:0000256" key="2">
    <source>
        <dbReference type="ARBA" id="ARBA00012265"/>
    </source>
</evidence>
<sequence length="254" mass="28932">MDYLYDDLEKICEKVKCSRIAIQGSIENNNFRTPKVRLIKGNDPWVVHIDNGIKYTFDVTKCMFSLGNINEKIRVSKFNCENETVVDLFCGIGYFTLPFIVHAKALMVHAIDWNADAIDALKKNLALNNASERCITYIGDNRLVCPKNIADRVYLGLIPSSKESWRTACFALKQEIGGVLHIHENVSSFGVKGKDNIKNVWHQFGINVVDDLKSIFDEMNGLKWTVRVTAINKVKQYAPHIHHLVIDVECRPIH</sequence>
<dbReference type="GO" id="GO:0008175">
    <property type="term" value="F:tRNA methyltransferase activity"/>
    <property type="evidence" value="ECO:0007669"/>
    <property type="project" value="TreeGrafter"/>
</dbReference>
<dbReference type="InterPro" id="IPR056743">
    <property type="entry name" value="TRM5-TYW2-like_MTfase"/>
</dbReference>
<keyword evidence="5" id="KW-0949">S-adenosyl-L-methionine</keyword>
<dbReference type="STRING" id="299467.A0A443SL17"/>
<dbReference type="Proteomes" id="UP000288716">
    <property type="component" value="Unassembled WGS sequence"/>
</dbReference>
<evidence type="ECO:0000256" key="7">
    <source>
        <dbReference type="ARBA" id="ARBA00049400"/>
    </source>
</evidence>
<dbReference type="EC" id="2.5.1.114" evidence="2"/>
<evidence type="ECO:0000313" key="9">
    <source>
        <dbReference type="EMBL" id="RWS28238.1"/>
    </source>
</evidence>
<evidence type="ECO:0000256" key="5">
    <source>
        <dbReference type="ARBA" id="ARBA00022691"/>
    </source>
</evidence>
<comment type="caution">
    <text evidence="9">The sequence shown here is derived from an EMBL/GenBank/DDBJ whole genome shotgun (WGS) entry which is preliminary data.</text>
</comment>
<accession>A0A443SL17</accession>
<dbReference type="AlphaFoldDB" id="A0A443SL17"/>
<keyword evidence="4" id="KW-0808">Transferase</keyword>